<keyword evidence="2" id="KW-1185">Reference proteome</keyword>
<name>A0ABS5VRD7_9BACT</name>
<reference evidence="1 2" key="1">
    <citation type="submission" date="2021-05" db="EMBL/GenBank/DDBJ databases">
        <title>A Polyphasic approach of four new species of the genus Ohtaekwangia: Ohtaekwangia histidinii sp. nov., Ohtaekwangia cretensis sp. nov., Ohtaekwangia indiensis sp. nov., Ohtaekwangia reichenbachii sp. nov. from diverse environment.</title>
        <authorList>
            <person name="Octaviana S."/>
        </authorList>
    </citation>
    <scope>NUCLEOTIDE SEQUENCE [LARGE SCALE GENOMIC DNA]</scope>
    <source>
        <strain evidence="1 2">PWU20</strain>
    </source>
</reference>
<accession>A0ABS5VRD7</accession>
<organism evidence="1 2">
    <name type="scientific">Chryseosolibacter indicus</name>
    <dbReference type="NCBI Taxonomy" id="2782351"/>
    <lineage>
        <taxon>Bacteria</taxon>
        <taxon>Pseudomonadati</taxon>
        <taxon>Bacteroidota</taxon>
        <taxon>Cytophagia</taxon>
        <taxon>Cytophagales</taxon>
        <taxon>Chryseotaleaceae</taxon>
        <taxon>Chryseosolibacter</taxon>
    </lineage>
</organism>
<comment type="caution">
    <text evidence="1">The sequence shown here is derived from an EMBL/GenBank/DDBJ whole genome shotgun (WGS) entry which is preliminary data.</text>
</comment>
<dbReference type="Pfam" id="PF14903">
    <property type="entry name" value="WG_beta_rep"/>
    <property type="match status" value="9"/>
</dbReference>
<protein>
    <submittedName>
        <fullName evidence="1">WG repeat-containing protein</fullName>
    </submittedName>
</protein>
<proteinExistence type="predicted"/>
<sequence>MFIKKELRLPRLFLLVLLPVLLSKCSIKETTTNLNETSTLYPIKENAKWGYMDQTGKVIVPPDFDYAWDFSEGLGRFKRKGKYGFVNAKGEIAIQPSFAYADDFKGEYTRVNTKDTVIYDVFFDGYNLLSNWTFMNKKGVVFSKTFTVAEPVKGGYAAVKNINSYETPYSYVSFVNGELISSERITEAIFSYNGHDLAPALDPNTGKLGLIDKEEQWIVQPVFDELAPLSEGLAAAKKDNLYGYIDTDGNWVYQHVVPVNGNTFYNLQYDFKPFTHGLAAVRFGSDSYGYITKEGKTAFKQQFKSVSSFNAEGYAIVSTEKGTGLIDTKGYFVIKPHLDIQQVEQGLVIYRGADGYGVKDLKTLKDIITPSHTEVSLAGNLIRIREAGATLGYINKDGAFSIAPQFNSAWNFENGKAKVGLNEKIVYIDKTGKVLGDVPIEEQPYYSGNSSALYTWVDEKGKFGFQKSATGELAIPATFDFAANYEGELARVNIGATLNEENYAYYGGKWGLIDATGKAIIAPSYELILPFRKGIALVNAGGDANYTLCEADCDEEIYYSCAGGKWGLLNDKGSLIIEPEYDNIIPFGDNYLVLEGERYGLINAEGSKLYPASLNVSLGEEGSVQTLYDTKYIRAFENGKAGIIDNNGKWILKPQYEDILFSEDSSTPYVEGTVLVRNNNKWGAVNEAGVLLIPIVYDEIRPFSNGLAGIKKNEKWGFINKSNQIVIEPKFYSVRDFQGEVAIVQQTENSGEGVINNKGVFVFHADSTTTIDTDGFKDGLCIIRSIGTAEEAGIVKTSCGVIDSNGKVLFNKNALSDVRIQPNGIIYVVKNNKWAMADGKGAMLTGFDFDWIEPYNGQELIRCNIGGEISYDEYGGSEEFYGGMWGLIDKTGKLRVAMKFAEIGPFNDGLAYARSGEDLDKVGYVDFKGNVIREMKK</sequence>
<gene>
    <name evidence="1" type="ORF">KK060_12015</name>
</gene>
<dbReference type="EMBL" id="JAHESD010000023">
    <property type="protein sequence ID" value="MBT1704010.1"/>
    <property type="molecule type" value="Genomic_DNA"/>
</dbReference>
<dbReference type="PANTHER" id="PTHR37841">
    <property type="entry name" value="GLR2918 PROTEIN"/>
    <property type="match status" value="1"/>
</dbReference>
<evidence type="ECO:0000313" key="1">
    <source>
        <dbReference type="EMBL" id="MBT1704010.1"/>
    </source>
</evidence>
<dbReference type="Proteomes" id="UP000772618">
    <property type="component" value="Unassembled WGS sequence"/>
</dbReference>
<dbReference type="InterPro" id="IPR032774">
    <property type="entry name" value="WG_beta_rep"/>
</dbReference>
<dbReference type="PANTHER" id="PTHR37841:SF1">
    <property type="entry name" value="DUF3298 DOMAIN-CONTAINING PROTEIN"/>
    <property type="match status" value="1"/>
</dbReference>
<dbReference type="RefSeq" id="WP_254153971.1">
    <property type="nucleotide sequence ID" value="NZ_JAHESD010000023.1"/>
</dbReference>
<evidence type="ECO:0000313" key="2">
    <source>
        <dbReference type="Proteomes" id="UP000772618"/>
    </source>
</evidence>